<dbReference type="Proteomes" id="UP000681341">
    <property type="component" value="Unassembled WGS sequence"/>
</dbReference>
<dbReference type="RefSeq" id="WP_208495715.1">
    <property type="nucleotide sequence ID" value="NZ_JAGFNP010000004.1"/>
</dbReference>
<dbReference type="InterPro" id="IPR016181">
    <property type="entry name" value="Acyl_CoA_acyltransferase"/>
</dbReference>
<evidence type="ECO:0000259" key="1">
    <source>
        <dbReference type="PROSITE" id="PS51186"/>
    </source>
</evidence>
<dbReference type="SUPFAM" id="SSF55729">
    <property type="entry name" value="Acyl-CoA N-acyltransferases (Nat)"/>
    <property type="match status" value="1"/>
</dbReference>
<feature type="domain" description="N-acetyltransferase" evidence="1">
    <location>
        <begin position="118"/>
        <end position="248"/>
    </location>
</feature>
<sequence>MEIKQVEDRWEVRNGSGRVGTAHVWDRPDGKRFAWFDPIDAELIAALCAAIGADRPVHTLADVHERGLQRELAAAGFVGERYEHDWTLPVATAADWDDAALAGFTLGSPETFGMDAVRRFDDEIRADIPGLRGWRSDAAFWEGEHGDAAYDPAVYPIAWDPAAERFAGIVRVWMVASGPRLGLVAAARPYRGRGVAAALLGTAFRVLRDRGHETVATECDAANPGSKWLLEKAGGQIVGGTVEFIRHS</sequence>
<evidence type="ECO:0000313" key="2">
    <source>
        <dbReference type="EMBL" id="MBO3732901.1"/>
    </source>
</evidence>
<name>A0ABS3U3V3_9ACTN</name>
<proteinExistence type="predicted"/>
<dbReference type="EMBL" id="JAGFNP010000004">
    <property type="protein sequence ID" value="MBO3732901.1"/>
    <property type="molecule type" value="Genomic_DNA"/>
</dbReference>
<dbReference type="Gene3D" id="3.40.630.30">
    <property type="match status" value="1"/>
</dbReference>
<reference evidence="2 3" key="1">
    <citation type="submission" date="2021-03" db="EMBL/GenBank/DDBJ databases">
        <title>Glycomyces sp. nov., a novel actinomycete isolated from soil.</title>
        <authorList>
            <person name="Yang X."/>
            <person name="Xu X."/>
        </authorList>
    </citation>
    <scope>NUCLEOTIDE SEQUENCE [LARGE SCALE GENOMIC DNA]</scope>
    <source>
        <strain evidence="2 3">NEAU-S30</strain>
    </source>
</reference>
<accession>A0ABS3U3V3</accession>
<gene>
    <name evidence="2" type="ORF">J5V16_08710</name>
</gene>
<keyword evidence="3" id="KW-1185">Reference proteome</keyword>
<dbReference type="Pfam" id="PF00583">
    <property type="entry name" value="Acetyltransf_1"/>
    <property type="match status" value="1"/>
</dbReference>
<evidence type="ECO:0000313" key="3">
    <source>
        <dbReference type="Proteomes" id="UP000681341"/>
    </source>
</evidence>
<comment type="caution">
    <text evidence="2">The sequence shown here is derived from an EMBL/GenBank/DDBJ whole genome shotgun (WGS) entry which is preliminary data.</text>
</comment>
<dbReference type="InterPro" id="IPR000182">
    <property type="entry name" value="GNAT_dom"/>
</dbReference>
<organism evidence="2 3">
    <name type="scientific">Glycomyces niveus</name>
    <dbReference type="NCBI Taxonomy" id="2820287"/>
    <lineage>
        <taxon>Bacteria</taxon>
        <taxon>Bacillati</taxon>
        <taxon>Actinomycetota</taxon>
        <taxon>Actinomycetes</taxon>
        <taxon>Glycomycetales</taxon>
        <taxon>Glycomycetaceae</taxon>
        <taxon>Glycomyces</taxon>
    </lineage>
</organism>
<dbReference type="PROSITE" id="PS51186">
    <property type="entry name" value="GNAT"/>
    <property type="match status" value="1"/>
</dbReference>
<protein>
    <submittedName>
        <fullName evidence="2">GNAT family N-acetyltransferase</fullName>
    </submittedName>
</protein>